<dbReference type="InterPro" id="IPR017937">
    <property type="entry name" value="Thioredoxin_CS"/>
</dbReference>
<dbReference type="PANTHER" id="PTHR45672">
    <property type="entry name" value="PROTEIN DISULFIDE-ISOMERASE C17H9.14C-RELATED"/>
    <property type="match status" value="1"/>
</dbReference>
<dbReference type="PROSITE" id="PS00194">
    <property type="entry name" value="THIOREDOXIN_1"/>
    <property type="match status" value="1"/>
</dbReference>
<name>A0A7R9W4U7_9STRA</name>
<feature type="transmembrane region" description="Helical" evidence="2">
    <location>
        <begin position="198"/>
        <end position="221"/>
    </location>
</feature>
<dbReference type="GO" id="GO:0005783">
    <property type="term" value="C:endoplasmic reticulum"/>
    <property type="evidence" value="ECO:0007669"/>
    <property type="project" value="TreeGrafter"/>
</dbReference>
<dbReference type="EMBL" id="HBED01025637">
    <property type="protein sequence ID" value="CAD8313946.1"/>
    <property type="molecule type" value="Transcribed_RNA"/>
</dbReference>
<proteinExistence type="inferred from homology"/>
<keyword evidence="3" id="KW-0732">Signal</keyword>
<dbReference type="PANTHER" id="PTHR45672:SF11">
    <property type="entry name" value="PROTEIN DISULFIDE-ISOMERASE C17H9.14C"/>
    <property type="match status" value="1"/>
</dbReference>
<feature type="domain" description="Thioredoxin" evidence="4">
    <location>
        <begin position="12"/>
        <end position="150"/>
    </location>
</feature>
<dbReference type="SUPFAM" id="SSF52833">
    <property type="entry name" value="Thioredoxin-like"/>
    <property type="match status" value="1"/>
</dbReference>
<evidence type="ECO:0000256" key="3">
    <source>
        <dbReference type="SAM" id="SignalP"/>
    </source>
</evidence>
<feature type="chain" id="PRO_5031460034" description="Thioredoxin domain-containing protein" evidence="3">
    <location>
        <begin position="36"/>
        <end position="231"/>
    </location>
</feature>
<accession>A0A7R9W4U7</accession>
<dbReference type="GO" id="GO:0006457">
    <property type="term" value="P:protein folding"/>
    <property type="evidence" value="ECO:0007669"/>
    <property type="project" value="TreeGrafter"/>
</dbReference>
<dbReference type="CDD" id="cd02961">
    <property type="entry name" value="PDI_a_family"/>
    <property type="match status" value="1"/>
</dbReference>
<keyword evidence="2" id="KW-1133">Transmembrane helix</keyword>
<reference evidence="5" key="1">
    <citation type="submission" date="2021-01" db="EMBL/GenBank/DDBJ databases">
        <authorList>
            <person name="Corre E."/>
            <person name="Pelletier E."/>
            <person name="Niang G."/>
            <person name="Scheremetjew M."/>
            <person name="Finn R."/>
            <person name="Kale V."/>
            <person name="Holt S."/>
            <person name="Cochrane G."/>
            <person name="Meng A."/>
            <person name="Brown T."/>
            <person name="Cohen L."/>
        </authorList>
    </citation>
    <scope>NUCLEOTIDE SEQUENCE</scope>
    <source>
        <strain evidence="5">CCMP147</strain>
    </source>
</reference>
<dbReference type="GO" id="GO:0003756">
    <property type="term" value="F:protein disulfide isomerase activity"/>
    <property type="evidence" value="ECO:0007669"/>
    <property type="project" value="TreeGrafter"/>
</dbReference>
<organism evidence="5">
    <name type="scientific">Pseudictyota dubia</name>
    <dbReference type="NCBI Taxonomy" id="2749911"/>
    <lineage>
        <taxon>Eukaryota</taxon>
        <taxon>Sar</taxon>
        <taxon>Stramenopiles</taxon>
        <taxon>Ochrophyta</taxon>
        <taxon>Bacillariophyta</taxon>
        <taxon>Mediophyceae</taxon>
        <taxon>Biddulphiophycidae</taxon>
        <taxon>Eupodiscales</taxon>
        <taxon>Odontellaceae</taxon>
        <taxon>Pseudictyota</taxon>
    </lineage>
</organism>
<sequence length="231" mass="25622">MRKSSFRIPTTWPFLVAAFLFAASVIPGGPVVVDAAEVTVLDDATFEHQTQASTGQTTGKWFVKFYAPWCGHCKKLEPIWDDLATKLETDHPSDGLLVAKVDVTKNKGLGERFEIRGYPTLLFFAERQMFRYKGPRDLDSLAEFAAGGYKDIEGEKVPSPPGVVEIYGTKLREFMDKNEFMRVTAEDFVHILEMRKNAAVVLVVMGLVLGMFLGLIVGSALSPKAGKKKKD</sequence>
<feature type="signal peptide" evidence="3">
    <location>
        <begin position="1"/>
        <end position="35"/>
    </location>
</feature>
<gene>
    <name evidence="5" type="ORF">TDUB1175_LOCUS12735</name>
</gene>
<evidence type="ECO:0000256" key="2">
    <source>
        <dbReference type="SAM" id="Phobius"/>
    </source>
</evidence>
<protein>
    <recommendedName>
        <fullName evidence="4">Thioredoxin domain-containing protein</fullName>
    </recommendedName>
</protein>
<dbReference type="Pfam" id="PF00085">
    <property type="entry name" value="Thioredoxin"/>
    <property type="match status" value="1"/>
</dbReference>
<evidence type="ECO:0000256" key="1">
    <source>
        <dbReference type="ARBA" id="ARBA00006347"/>
    </source>
</evidence>
<evidence type="ECO:0000313" key="5">
    <source>
        <dbReference type="EMBL" id="CAD8313946.1"/>
    </source>
</evidence>
<dbReference type="Gene3D" id="3.40.30.10">
    <property type="entry name" value="Glutaredoxin"/>
    <property type="match status" value="1"/>
</dbReference>
<dbReference type="PROSITE" id="PS51352">
    <property type="entry name" value="THIOREDOXIN_2"/>
    <property type="match status" value="1"/>
</dbReference>
<dbReference type="PRINTS" id="PR00421">
    <property type="entry name" value="THIOREDOXIN"/>
</dbReference>
<dbReference type="InterPro" id="IPR036249">
    <property type="entry name" value="Thioredoxin-like_sf"/>
</dbReference>
<dbReference type="InterPro" id="IPR013766">
    <property type="entry name" value="Thioredoxin_domain"/>
</dbReference>
<dbReference type="AlphaFoldDB" id="A0A7R9W4U7"/>
<comment type="similarity">
    <text evidence="1">Belongs to the protein disulfide isomerase family.</text>
</comment>
<keyword evidence="2" id="KW-0812">Transmembrane</keyword>
<evidence type="ECO:0000259" key="4">
    <source>
        <dbReference type="PROSITE" id="PS51352"/>
    </source>
</evidence>
<keyword evidence="2" id="KW-0472">Membrane</keyword>
<dbReference type="InterPro" id="IPR051063">
    <property type="entry name" value="PDI"/>
</dbReference>